<dbReference type="Proteomes" id="UP000076738">
    <property type="component" value="Unassembled WGS sequence"/>
</dbReference>
<dbReference type="STRING" id="1330018.A0A167J9X2"/>
<keyword evidence="1" id="KW-0521">NADP</keyword>
<name>A0A167J9X2_CALVF</name>
<protein>
    <submittedName>
        <fullName evidence="4">Norsolorinic acid reductase</fullName>
    </submittedName>
</protein>
<dbReference type="SUPFAM" id="SSF51430">
    <property type="entry name" value="NAD(P)-linked oxidoreductase"/>
    <property type="match status" value="1"/>
</dbReference>
<evidence type="ECO:0000259" key="3">
    <source>
        <dbReference type="Pfam" id="PF00248"/>
    </source>
</evidence>
<accession>A0A167J9X2</accession>
<dbReference type="Pfam" id="PF00248">
    <property type="entry name" value="Aldo_ket_red"/>
    <property type="match status" value="1"/>
</dbReference>
<dbReference type="InterPro" id="IPR023210">
    <property type="entry name" value="NADP_OxRdtase_dom"/>
</dbReference>
<organism evidence="4 5">
    <name type="scientific">Calocera viscosa (strain TUFC12733)</name>
    <dbReference type="NCBI Taxonomy" id="1330018"/>
    <lineage>
        <taxon>Eukaryota</taxon>
        <taxon>Fungi</taxon>
        <taxon>Dikarya</taxon>
        <taxon>Basidiomycota</taxon>
        <taxon>Agaricomycotina</taxon>
        <taxon>Dacrymycetes</taxon>
        <taxon>Dacrymycetales</taxon>
        <taxon>Dacrymycetaceae</taxon>
        <taxon>Calocera</taxon>
    </lineage>
</organism>
<sequence>MSMRAPAPLPKTVLGFYRLLSPSAGICVSPLCLGAMSVGNAWKDSIMKDGMDQKGAFEFLDYFWESGGNFIDTANNYQDEQSERWIGEWMMERKNRHEMVVATKFTTGHRKARQTDKIAVNFTGNSSKSIHISVTDSLEKLQTSYLDLLYLHWWDYTTPIPELMQSLNSLVMSGKVLYLGISDTPAWVVSKANQYARDHGLAPFVVYQGKWSCLDASFERDILPMCHAEGMGIVPWGVLGQGKFRTKAQVEERLKQGDMRHGTTSLTADEEAVSAALEKVAEEVGRPGALTSVAIAYVMHKHAYVFPLIGGSKKKYVEENIKVLTIRLTAEQIDFLDNAVEFKPGFPHDFLGPDPALRYGKCKNFMLNAAARIDFVAAAKQPQL</sequence>
<evidence type="ECO:0000313" key="4">
    <source>
        <dbReference type="EMBL" id="KZO93380.1"/>
    </source>
</evidence>
<dbReference type="OrthoDB" id="48988at2759"/>
<dbReference type="InterPro" id="IPR036812">
    <property type="entry name" value="NAD(P)_OxRdtase_dom_sf"/>
</dbReference>
<feature type="domain" description="NADP-dependent oxidoreductase" evidence="3">
    <location>
        <begin position="30"/>
        <end position="339"/>
    </location>
</feature>
<dbReference type="AlphaFoldDB" id="A0A167J9X2"/>
<dbReference type="InterPro" id="IPR050523">
    <property type="entry name" value="AKR_Detox_Biosynth"/>
</dbReference>
<evidence type="ECO:0000313" key="5">
    <source>
        <dbReference type="Proteomes" id="UP000076738"/>
    </source>
</evidence>
<reference evidence="4 5" key="1">
    <citation type="journal article" date="2016" name="Mol. Biol. Evol.">
        <title>Comparative Genomics of Early-Diverging Mushroom-Forming Fungi Provides Insights into the Origins of Lignocellulose Decay Capabilities.</title>
        <authorList>
            <person name="Nagy L.G."/>
            <person name="Riley R."/>
            <person name="Tritt A."/>
            <person name="Adam C."/>
            <person name="Daum C."/>
            <person name="Floudas D."/>
            <person name="Sun H."/>
            <person name="Yadav J.S."/>
            <person name="Pangilinan J."/>
            <person name="Larsson K.H."/>
            <person name="Matsuura K."/>
            <person name="Barry K."/>
            <person name="Labutti K."/>
            <person name="Kuo R."/>
            <person name="Ohm R.A."/>
            <person name="Bhattacharya S.S."/>
            <person name="Shirouzu T."/>
            <person name="Yoshinaga Y."/>
            <person name="Martin F.M."/>
            <person name="Grigoriev I.V."/>
            <person name="Hibbett D.S."/>
        </authorList>
    </citation>
    <scope>NUCLEOTIDE SEQUENCE [LARGE SCALE GENOMIC DNA]</scope>
    <source>
        <strain evidence="4 5">TUFC12733</strain>
    </source>
</reference>
<proteinExistence type="inferred from homology"/>
<dbReference type="EMBL" id="KV417302">
    <property type="protein sequence ID" value="KZO93380.1"/>
    <property type="molecule type" value="Genomic_DNA"/>
</dbReference>
<keyword evidence="5" id="KW-1185">Reference proteome</keyword>
<evidence type="ECO:0000256" key="2">
    <source>
        <dbReference type="ARBA" id="ARBA00038157"/>
    </source>
</evidence>
<comment type="similarity">
    <text evidence="2">Belongs to the aldo/keto reductase family. Aldo/keto reductase 2 subfamily.</text>
</comment>
<evidence type="ECO:0000256" key="1">
    <source>
        <dbReference type="ARBA" id="ARBA00022857"/>
    </source>
</evidence>
<gene>
    <name evidence="4" type="ORF">CALVIDRAFT_600822</name>
</gene>
<dbReference type="PANTHER" id="PTHR43364:SF7">
    <property type="entry name" value="NADP-DEPENDENT OXIDOREDUCTASE DOMAIN-CONTAINING PROTEIN-RELATED"/>
    <property type="match status" value="1"/>
</dbReference>
<dbReference type="Gene3D" id="3.20.20.100">
    <property type="entry name" value="NADP-dependent oxidoreductase domain"/>
    <property type="match status" value="1"/>
</dbReference>
<dbReference type="PANTHER" id="PTHR43364">
    <property type="entry name" value="NADH-SPECIFIC METHYLGLYOXAL REDUCTASE-RELATED"/>
    <property type="match status" value="1"/>
</dbReference>